<reference evidence="2" key="1">
    <citation type="journal article" date="2016" name="Nature">
        <title>Genome evolution in the allotetraploid frog Xenopus laevis.</title>
        <authorList>
            <person name="Session A.M."/>
            <person name="Uno Y."/>
            <person name="Kwon T."/>
            <person name="Chapman J.A."/>
            <person name="Toyoda A."/>
            <person name="Takahashi S."/>
            <person name="Fukui A."/>
            <person name="Hikosaka A."/>
            <person name="Suzuki A."/>
            <person name="Kondo M."/>
            <person name="van Heeringen S.J."/>
            <person name="Quigley I."/>
            <person name="Heinz S."/>
            <person name="Ogino H."/>
            <person name="Ochi H."/>
            <person name="Hellsten U."/>
            <person name="Lyons J.B."/>
            <person name="Simakov O."/>
            <person name="Putnam N."/>
            <person name="Stites J."/>
            <person name="Kuroki Y."/>
            <person name="Tanaka T."/>
            <person name="Michiue T."/>
            <person name="Watanabe M."/>
            <person name="Bogdanovic O."/>
            <person name="Lister R."/>
            <person name="Georgiou G."/>
            <person name="Paranjpe S.S."/>
            <person name="van Kruijsbergen I."/>
            <person name="Shu S."/>
            <person name="Carlson J."/>
            <person name="Kinoshita T."/>
            <person name="Ohta Y."/>
            <person name="Mawaribuchi S."/>
            <person name="Jenkins J."/>
            <person name="Grimwood J."/>
            <person name="Schmutz J."/>
            <person name="Mitros T."/>
            <person name="Mozaffari S.V."/>
            <person name="Suzuki Y."/>
            <person name="Haramoto Y."/>
            <person name="Yamamoto T.S."/>
            <person name="Takagi C."/>
            <person name="Heald R."/>
            <person name="Miller K."/>
            <person name="Haudenschild C."/>
            <person name="Kitzman J."/>
            <person name="Nakayama T."/>
            <person name="Izutsu Y."/>
            <person name="Robert J."/>
            <person name="Fortriede J."/>
            <person name="Burns K."/>
            <person name="Lotay V."/>
            <person name="Karimi K."/>
            <person name="Yasuoka Y."/>
            <person name="Dichmann D.S."/>
            <person name="Flajnik M.F."/>
            <person name="Houston D.W."/>
            <person name="Shendure J."/>
            <person name="DuPasquier L."/>
            <person name="Vize P.D."/>
            <person name="Zorn A.M."/>
            <person name="Ito M."/>
            <person name="Marcotte E.M."/>
            <person name="Wallingford J.B."/>
            <person name="Ito Y."/>
            <person name="Asashima M."/>
            <person name="Ueno N."/>
            <person name="Matsuda Y."/>
            <person name="Veenstra G.J."/>
            <person name="Fujiyama A."/>
            <person name="Harland R.M."/>
            <person name="Taira M."/>
            <person name="Rokhsar D.S."/>
        </authorList>
    </citation>
    <scope>NUCLEOTIDE SEQUENCE [LARGE SCALE GENOMIC DNA]</scope>
    <source>
        <strain evidence="2">J</strain>
    </source>
</reference>
<sequence length="68" mass="7773">MEYRRHPPANKTGTIRAHTCAEEILQALRMCTLLAYFPHAIDGKQVRWCVGDVARMTRGGINFADEHF</sequence>
<evidence type="ECO:0000313" key="2">
    <source>
        <dbReference type="Proteomes" id="UP000694892"/>
    </source>
</evidence>
<name>A0A974CIT4_XENLA</name>
<gene>
    <name evidence="1" type="ORF">XELAEV_18033161mg</name>
</gene>
<protein>
    <submittedName>
        <fullName evidence="1">Uncharacterized protein</fullName>
    </submittedName>
</protein>
<dbReference type="AlphaFoldDB" id="A0A974CIT4"/>
<evidence type="ECO:0000313" key="1">
    <source>
        <dbReference type="EMBL" id="OCT74204.1"/>
    </source>
</evidence>
<dbReference type="EMBL" id="CM004477">
    <property type="protein sequence ID" value="OCT74204.1"/>
    <property type="molecule type" value="Genomic_DNA"/>
</dbReference>
<dbReference type="Proteomes" id="UP000694892">
    <property type="component" value="Chromosome 6S"/>
</dbReference>
<proteinExistence type="predicted"/>
<accession>A0A974CIT4</accession>
<organism evidence="1 2">
    <name type="scientific">Xenopus laevis</name>
    <name type="common">African clawed frog</name>
    <dbReference type="NCBI Taxonomy" id="8355"/>
    <lineage>
        <taxon>Eukaryota</taxon>
        <taxon>Metazoa</taxon>
        <taxon>Chordata</taxon>
        <taxon>Craniata</taxon>
        <taxon>Vertebrata</taxon>
        <taxon>Euteleostomi</taxon>
        <taxon>Amphibia</taxon>
        <taxon>Batrachia</taxon>
        <taxon>Anura</taxon>
        <taxon>Pipoidea</taxon>
        <taxon>Pipidae</taxon>
        <taxon>Xenopodinae</taxon>
        <taxon>Xenopus</taxon>
        <taxon>Xenopus</taxon>
    </lineage>
</organism>